<proteinExistence type="predicted"/>
<dbReference type="STRING" id="1088818.A0A2I0A6B1"/>
<dbReference type="EMBL" id="KZ452014">
    <property type="protein sequence ID" value="PKA51080.1"/>
    <property type="molecule type" value="Genomic_DNA"/>
</dbReference>
<accession>A0A2I0A6B1</accession>
<name>A0A2I0A6B1_9ASPA</name>
<dbReference type="PANTHER" id="PTHR46033">
    <property type="entry name" value="PROTEIN MAIN-LIKE 2"/>
    <property type="match status" value="1"/>
</dbReference>
<reference evidence="2 3" key="1">
    <citation type="journal article" date="2017" name="Nature">
        <title>The Apostasia genome and the evolution of orchids.</title>
        <authorList>
            <person name="Zhang G.Q."/>
            <person name="Liu K.W."/>
            <person name="Li Z."/>
            <person name="Lohaus R."/>
            <person name="Hsiao Y.Y."/>
            <person name="Niu S.C."/>
            <person name="Wang J.Y."/>
            <person name="Lin Y.C."/>
            <person name="Xu Q."/>
            <person name="Chen L.J."/>
            <person name="Yoshida K."/>
            <person name="Fujiwara S."/>
            <person name="Wang Z.W."/>
            <person name="Zhang Y.Q."/>
            <person name="Mitsuda N."/>
            <person name="Wang M."/>
            <person name="Liu G.H."/>
            <person name="Pecoraro L."/>
            <person name="Huang H.X."/>
            <person name="Xiao X.J."/>
            <person name="Lin M."/>
            <person name="Wu X.Y."/>
            <person name="Wu W.L."/>
            <person name="Chen Y.Y."/>
            <person name="Chang S.B."/>
            <person name="Sakamoto S."/>
            <person name="Ohme-Takagi M."/>
            <person name="Yagi M."/>
            <person name="Zeng S.J."/>
            <person name="Shen C.Y."/>
            <person name="Yeh C.M."/>
            <person name="Luo Y.B."/>
            <person name="Tsai W.C."/>
            <person name="Van de Peer Y."/>
            <person name="Liu Z.J."/>
        </authorList>
    </citation>
    <scope>NUCLEOTIDE SEQUENCE [LARGE SCALE GENOMIC DNA]</scope>
    <source>
        <strain evidence="3">cv. Shenzhen</strain>
        <tissue evidence="2">Stem</tissue>
    </source>
</reference>
<dbReference type="AlphaFoldDB" id="A0A2I0A6B1"/>
<dbReference type="PANTHER" id="PTHR46033:SF8">
    <property type="entry name" value="PROTEIN MAINTENANCE OF MERISTEMS-LIKE"/>
    <property type="match status" value="1"/>
</dbReference>
<evidence type="ECO:0000313" key="2">
    <source>
        <dbReference type="EMBL" id="PKA51080.1"/>
    </source>
</evidence>
<gene>
    <name evidence="2" type="ORF">AXF42_Ash010520</name>
</gene>
<evidence type="ECO:0008006" key="4">
    <source>
        <dbReference type="Google" id="ProtNLM"/>
    </source>
</evidence>
<protein>
    <recommendedName>
        <fullName evidence="4">Aminotransferase-like plant mobile domain-containing protein</fullName>
    </recommendedName>
</protein>
<evidence type="ECO:0000313" key="3">
    <source>
        <dbReference type="Proteomes" id="UP000236161"/>
    </source>
</evidence>
<feature type="region of interest" description="Disordered" evidence="1">
    <location>
        <begin position="1"/>
        <end position="28"/>
    </location>
</feature>
<dbReference type="Proteomes" id="UP000236161">
    <property type="component" value="Unassembled WGS sequence"/>
</dbReference>
<dbReference type="OrthoDB" id="723791at2759"/>
<dbReference type="InterPro" id="IPR044824">
    <property type="entry name" value="MAIN-like"/>
</dbReference>
<feature type="compositionally biased region" description="Basic residues" evidence="1">
    <location>
        <begin position="1"/>
        <end position="16"/>
    </location>
</feature>
<dbReference type="GO" id="GO:0010073">
    <property type="term" value="P:meristem maintenance"/>
    <property type="evidence" value="ECO:0007669"/>
    <property type="project" value="InterPro"/>
</dbReference>
<evidence type="ECO:0000256" key="1">
    <source>
        <dbReference type="SAM" id="MobiDB-lite"/>
    </source>
</evidence>
<keyword evidence="3" id="KW-1185">Reference proteome</keyword>
<sequence length="541" mass="62241">MTHKRSTRNAITRKKAMGNLSHQNAEDEVNTIERGRNLRQFPSGHCLRHFMKKLKYWQIDDHRLSLLRTTPFGRLIEHILELDVNAQVVKLGMNVQVVDALLDFWDEKHCGFSISGAFIPFSVDDFALITGLPNRGLNVFMEKMSSSKSAVQKFGLTGNYLDIFGVERKLDLILYNKNDLNPEEDKLFVQLMILYLWVCVMFPPARHVPSYMLSHVENLDAIGSFNWAEALHTFLVNEICLKYTPLLRRIEEQRVSYTYINCLSFAINIWLFEHVNFGEDSRPSNPDASPRMLKWVGGKIWEGKDIVGKLSKIGEDKVSLHLAPRNEELELVSHPIIEHMTPQTGCSDDAERENPSLIENCIEERVCGMSELCEAEDREVGCKALDMLTQKEIDELSVNEHPGTLKGRYVLGKKKEVADNQTYDQICRTKKSRNASGIKRRRKHVNGKKLRPSIKRKQLMITNRREISNDRLSVPGIMLFEKKDCDMPVNIDDYPCPIEQEVVHFLLFPSFSLSQFFSQKFCWIISCNIGGKSSTSKLRWS</sequence>
<organism evidence="2 3">
    <name type="scientific">Apostasia shenzhenica</name>
    <dbReference type="NCBI Taxonomy" id="1088818"/>
    <lineage>
        <taxon>Eukaryota</taxon>
        <taxon>Viridiplantae</taxon>
        <taxon>Streptophyta</taxon>
        <taxon>Embryophyta</taxon>
        <taxon>Tracheophyta</taxon>
        <taxon>Spermatophyta</taxon>
        <taxon>Magnoliopsida</taxon>
        <taxon>Liliopsida</taxon>
        <taxon>Asparagales</taxon>
        <taxon>Orchidaceae</taxon>
        <taxon>Apostasioideae</taxon>
        <taxon>Apostasia</taxon>
    </lineage>
</organism>